<evidence type="ECO:0000256" key="2">
    <source>
        <dbReference type="ARBA" id="ARBA00009761"/>
    </source>
</evidence>
<organism evidence="4 5">
    <name type="scientific">Capronia epimyces CBS 606.96</name>
    <dbReference type="NCBI Taxonomy" id="1182542"/>
    <lineage>
        <taxon>Eukaryota</taxon>
        <taxon>Fungi</taxon>
        <taxon>Dikarya</taxon>
        <taxon>Ascomycota</taxon>
        <taxon>Pezizomycotina</taxon>
        <taxon>Eurotiomycetes</taxon>
        <taxon>Chaetothyriomycetidae</taxon>
        <taxon>Chaetothyriales</taxon>
        <taxon>Herpotrichiellaceae</taxon>
        <taxon>Capronia</taxon>
    </lineage>
</organism>
<dbReference type="HOGENOM" id="CLU_141922_2_0_1"/>
<dbReference type="STRING" id="1182542.W9YQK2"/>
<comment type="subcellular location">
    <subcellularLocation>
        <location evidence="1">Nucleus</location>
    </subcellularLocation>
</comment>
<evidence type="ECO:0000313" key="4">
    <source>
        <dbReference type="EMBL" id="EXJ84544.1"/>
    </source>
</evidence>
<keyword evidence="5" id="KW-1185">Reference proteome</keyword>
<gene>
    <name evidence="4" type="ORF">A1O3_05213</name>
</gene>
<sequence>MSGSMSTPRILPAHLHAFAPGSSAHNTVRIMGIISTVSGDQATLTCLNDAVTILLNRDSHLSVGSMYEVVGKVVNIEGGHGLGLRVLSSTEWPRNEQGQLPDLKLYEAVVDSTHRYKSIFYDDGEAGTDTGH</sequence>
<accession>W9YQK2</accession>
<reference evidence="4 5" key="1">
    <citation type="submission" date="2013-03" db="EMBL/GenBank/DDBJ databases">
        <title>The Genome Sequence of Capronia epimyces CBS 606.96.</title>
        <authorList>
            <consortium name="The Broad Institute Genomics Platform"/>
            <person name="Cuomo C."/>
            <person name="de Hoog S."/>
            <person name="Gorbushina A."/>
            <person name="Walker B."/>
            <person name="Young S.K."/>
            <person name="Zeng Q."/>
            <person name="Gargeya S."/>
            <person name="Fitzgerald M."/>
            <person name="Haas B."/>
            <person name="Abouelleil A."/>
            <person name="Allen A.W."/>
            <person name="Alvarado L."/>
            <person name="Arachchi H.M."/>
            <person name="Berlin A.M."/>
            <person name="Chapman S.B."/>
            <person name="Gainer-Dewar J."/>
            <person name="Goldberg J."/>
            <person name="Griggs A."/>
            <person name="Gujja S."/>
            <person name="Hansen M."/>
            <person name="Howarth C."/>
            <person name="Imamovic A."/>
            <person name="Ireland A."/>
            <person name="Larimer J."/>
            <person name="McCowan C."/>
            <person name="Murphy C."/>
            <person name="Pearson M."/>
            <person name="Poon T.W."/>
            <person name="Priest M."/>
            <person name="Roberts A."/>
            <person name="Saif S."/>
            <person name="Shea T."/>
            <person name="Sisk P."/>
            <person name="Sykes S."/>
            <person name="Wortman J."/>
            <person name="Nusbaum C."/>
            <person name="Birren B."/>
        </authorList>
    </citation>
    <scope>NUCLEOTIDE SEQUENCE [LARGE SCALE GENOMIC DNA]</scope>
    <source>
        <strain evidence="4 5">CBS 606.96</strain>
    </source>
</reference>
<dbReference type="GO" id="GO:0006281">
    <property type="term" value="P:DNA repair"/>
    <property type="evidence" value="ECO:0007669"/>
    <property type="project" value="InterPro"/>
</dbReference>
<evidence type="ECO:0000256" key="1">
    <source>
        <dbReference type="ARBA" id="ARBA00004123"/>
    </source>
</evidence>
<dbReference type="Pfam" id="PF08661">
    <property type="entry name" value="Rep_fac-A_3"/>
    <property type="match status" value="1"/>
</dbReference>
<dbReference type="Gene3D" id="2.40.50.140">
    <property type="entry name" value="Nucleic acid-binding proteins"/>
    <property type="match status" value="1"/>
</dbReference>
<dbReference type="GeneID" id="19169329"/>
<dbReference type="EMBL" id="AMGY01000004">
    <property type="protein sequence ID" value="EXJ84544.1"/>
    <property type="molecule type" value="Genomic_DNA"/>
</dbReference>
<dbReference type="RefSeq" id="XP_007733529.1">
    <property type="nucleotide sequence ID" value="XM_007735339.1"/>
</dbReference>
<dbReference type="GO" id="GO:0006260">
    <property type="term" value="P:DNA replication"/>
    <property type="evidence" value="ECO:0007669"/>
    <property type="project" value="InterPro"/>
</dbReference>
<evidence type="ECO:0000256" key="3">
    <source>
        <dbReference type="ARBA" id="ARBA00023242"/>
    </source>
</evidence>
<dbReference type="OrthoDB" id="188186at2759"/>
<dbReference type="InterPro" id="IPR012340">
    <property type="entry name" value="NA-bd_OB-fold"/>
</dbReference>
<dbReference type="eggNOG" id="ENOG502SBIR">
    <property type="taxonomic scope" value="Eukaryota"/>
</dbReference>
<dbReference type="Proteomes" id="UP000019478">
    <property type="component" value="Unassembled WGS sequence"/>
</dbReference>
<dbReference type="GO" id="GO:0003677">
    <property type="term" value="F:DNA binding"/>
    <property type="evidence" value="ECO:0007669"/>
    <property type="project" value="InterPro"/>
</dbReference>
<proteinExistence type="inferred from homology"/>
<comment type="similarity">
    <text evidence="2">Belongs to the replication factor A protein 3 family.</text>
</comment>
<dbReference type="AlphaFoldDB" id="W9YQK2"/>
<evidence type="ECO:0000313" key="5">
    <source>
        <dbReference type="Proteomes" id="UP000019478"/>
    </source>
</evidence>
<dbReference type="SUPFAM" id="SSF50249">
    <property type="entry name" value="Nucleic acid-binding proteins"/>
    <property type="match status" value="1"/>
</dbReference>
<evidence type="ECO:0008006" key="6">
    <source>
        <dbReference type="Google" id="ProtNLM"/>
    </source>
</evidence>
<comment type="caution">
    <text evidence="4">The sequence shown here is derived from an EMBL/GenBank/DDBJ whole genome shotgun (WGS) entry which is preliminary data.</text>
</comment>
<dbReference type="InterPro" id="IPR013970">
    <property type="entry name" value="Rfa2"/>
</dbReference>
<keyword evidence="3" id="KW-0539">Nucleus</keyword>
<dbReference type="GO" id="GO:0006310">
    <property type="term" value="P:DNA recombination"/>
    <property type="evidence" value="ECO:0007669"/>
    <property type="project" value="InterPro"/>
</dbReference>
<name>W9YQK2_9EURO</name>
<dbReference type="GO" id="GO:0031981">
    <property type="term" value="C:nuclear lumen"/>
    <property type="evidence" value="ECO:0007669"/>
    <property type="project" value="UniProtKB-ARBA"/>
</dbReference>
<protein>
    <recommendedName>
        <fullName evidence="6">Replication factor A protein 3</fullName>
    </recommendedName>
</protein>